<feature type="compositionally biased region" description="Basic and acidic residues" evidence="8">
    <location>
        <begin position="596"/>
        <end position="607"/>
    </location>
</feature>
<dbReference type="GO" id="GO:0006413">
    <property type="term" value="P:translational initiation"/>
    <property type="evidence" value="ECO:0000318"/>
    <property type="project" value="GO_Central"/>
</dbReference>
<feature type="domain" description="MIF4G" evidence="9">
    <location>
        <begin position="1082"/>
        <end position="1323"/>
    </location>
</feature>
<dbReference type="SUPFAM" id="SSF48371">
    <property type="entry name" value="ARM repeat"/>
    <property type="match status" value="1"/>
</dbReference>
<feature type="compositionally biased region" description="Basic residues" evidence="8">
    <location>
        <begin position="367"/>
        <end position="379"/>
    </location>
</feature>
<dbReference type="InParanoid" id="C8V2U2"/>
<feature type="compositionally biased region" description="Basic and acidic residues" evidence="8">
    <location>
        <begin position="1502"/>
        <end position="1518"/>
    </location>
</feature>
<dbReference type="Pfam" id="PF02854">
    <property type="entry name" value="MIF4G"/>
    <property type="match status" value="1"/>
</dbReference>
<dbReference type="PANTHER" id="PTHR23253">
    <property type="entry name" value="EUKARYOTIC TRANSLATION INITIATION FACTOR 4 GAMMA"/>
    <property type="match status" value="1"/>
</dbReference>
<feature type="region of interest" description="Disordered" evidence="8">
    <location>
        <begin position="982"/>
        <end position="1048"/>
    </location>
</feature>
<evidence type="ECO:0000256" key="7">
    <source>
        <dbReference type="ARBA" id="ARBA00022917"/>
    </source>
</evidence>
<feature type="compositionally biased region" description="Low complexity" evidence="8">
    <location>
        <begin position="54"/>
        <end position="68"/>
    </location>
</feature>
<dbReference type="GO" id="GO:0010494">
    <property type="term" value="C:cytoplasmic stress granule"/>
    <property type="evidence" value="ECO:0007669"/>
    <property type="project" value="UniProtKB-ARBA"/>
</dbReference>
<comment type="subcellular location">
    <subcellularLocation>
        <location evidence="1">Cytoplasm</location>
    </subcellularLocation>
</comment>
<feature type="compositionally biased region" description="Basic and acidic residues" evidence="8">
    <location>
        <begin position="617"/>
        <end position="694"/>
    </location>
</feature>
<feature type="region of interest" description="Disordered" evidence="8">
    <location>
        <begin position="475"/>
        <end position="711"/>
    </location>
</feature>
<dbReference type="SMART" id="SM00543">
    <property type="entry name" value="MIF4G"/>
    <property type="match status" value="1"/>
</dbReference>
<feature type="compositionally biased region" description="Polar residues" evidence="8">
    <location>
        <begin position="494"/>
        <end position="521"/>
    </location>
</feature>
<keyword evidence="4 10" id="KW-0396">Initiation factor</keyword>
<feature type="compositionally biased region" description="Polar residues" evidence="8">
    <location>
        <begin position="798"/>
        <end position="816"/>
    </location>
</feature>
<feature type="compositionally biased region" description="Polar residues" evidence="8">
    <location>
        <begin position="73"/>
        <end position="99"/>
    </location>
</feature>
<dbReference type="Proteomes" id="UP000000560">
    <property type="component" value="Chromosome I"/>
</dbReference>
<dbReference type="Gene3D" id="1.20.970.30">
    <property type="entry name" value="eIF4G, eIF4E-binding domain"/>
    <property type="match status" value="1"/>
</dbReference>
<dbReference type="GO" id="GO:0003743">
    <property type="term" value="F:translation initiation factor activity"/>
    <property type="evidence" value="ECO:0000318"/>
    <property type="project" value="GO_Central"/>
</dbReference>
<name>C8V2U2_EMENI</name>
<keyword evidence="11" id="KW-1185">Reference proteome</keyword>
<evidence type="ECO:0000256" key="2">
    <source>
        <dbReference type="ARBA" id="ARBA00005775"/>
    </source>
</evidence>
<reference evidence="11" key="2">
    <citation type="journal article" date="2009" name="Fungal Genet. Biol.">
        <title>The 2008 update of the Aspergillus nidulans genome annotation: a community effort.</title>
        <authorList>
            <person name="Wortman J.R."/>
            <person name="Gilsenan J.M."/>
            <person name="Joardar V."/>
            <person name="Deegan J."/>
            <person name="Clutterbuck J."/>
            <person name="Andersen M.R."/>
            <person name="Archer D."/>
            <person name="Bencina M."/>
            <person name="Braus G."/>
            <person name="Coutinho P."/>
            <person name="von Dohren H."/>
            <person name="Doonan J."/>
            <person name="Driessen A.J."/>
            <person name="Durek P."/>
            <person name="Espeso E."/>
            <person name="Fekete E."/>
            <person name="Flipphi M."/>
            <person name="Estrada C.G."/>
            <person name="Geysens S."/>
            <person name="Goldman G."/>
            <person name="de Groot P.W."/>
            <person name="Hansen K."/>
            <person name="Harris S.D."/>
            <person name="Heinekamp T."/>
            <person name="Helmstaedt K."/>
            <person name="Henrissat B."/>
            <person name="Hofmann G."/>
            <person name="Homan T."/>
            <person name="Horio T."/>
            <person name="Horiuchi H."/>
            <person name="James S."/>
            <person name="Jones M."/>
            <person name="Karaffa L."/>
            <person name="Karanyi Z."/>
            <person name="Kato M."/>
            <person name="Keller N."/>
            <person name="Kelly D.E."/>
            <person name="Kiel J.A."/>
            <person name="Kim J.M."/>
            <person name="van der Klei I.J."/>
            <person name="Klis F.M."/>
            <person name="Kovalchuk A."/>
            <person name="Krasevec N."/>
            <person name="Kubicek C.P."/>
            <person name="Liu B."/>
            <person name="Maccabe A."/>
            <person name="Meyer V."/>
            <person name="Mirabito P."/>
            <person name="Miskei M."/>
            <person name="Mos M."/>
            <person name="Mullins J."/>
            <person name="Nelson D.R."/>
            <person name="Nielsen J."/>
            <person name="Oakley B.R."/>
            <person name="Osmani S.A."/>
            <person name="Pakula T."/>
            <person name="Paszewski A."/>
            <person name="Paulsen I."/>
            <person name="Pilsyk S."/>
            <person name="Pocsi I."/>
            <person name="Punt P.J."/>
            <person name="Ram A.F."/>
            <person name="Ren Q."/>
            <person name="Robellet X."/>
            <person name="Robson G."/>
            <person name="Seiboth B."/>
            <person name="van Solingen P."/>
            <person name="Specht T."/>
            <person name="Sun J."/>
            <person name="Taheri-Talesh N."/>
            <person name="Takeshita N."/>
            <person name="Ussery D."/>
            <person name="vanKuyk P.A."/>
            <person name="Visser H."/>
            <person name="van de Vondervoort P.J."/>
            <person name="de Vries R.P."/>
            <person name="Walton J."/>
            <person name="Xiang X."/>
            <person name="Xiong Y."/>
            <person name="Zeng A.P."/>
            <person name="Brandt B.W."/>
            <person name="Cornell M.J."/>
            <person name="van den Hondel C.A."/>
            <person name="Visser J."/>
            <person name="Oliver S.G."/>
            <person name="Turner G."/>
        </authorList>
    </citation>
    <scope>GENOME REANNOTATION</scope>
    <source>
        <strain evidence="11">FGSC A4 / ATCC 38163 / CBS 112.46 / NRRL 194 / M139</strain>
    </source>
</reference>
<feature type="region of interest" description="Disordered" evidence="8">
    <location>
        <begin position="339"/>
        <end position="411"/>
    </location>
</feature>
<proteinExistence type="inferred from homology"/>
<evidence type="ECO:0000256" key="5">
    <source>
        <dbReference type="ARBA" id="ARBA00022553"/>
    </source>
</evidence>
<feature type="compositionally biased region" description="Basic and acidic residues" evidence="8">
    <location>
        <begin position="735"/>
        <end position="783"/>
    </location>
</feature>
<feature type="compositionally biased region" description="Polar residues" evidence="8">
    <location>
        <begin position="117"/>
        <end position="152"/>
    </location>
</feature>
<organism evidence="10 11">
    <name type="scientific">Emericella nidulans (strain FGSC A4 / ATCC 38163 / CBS 112.46 / NRRL 194 / M139)</name>
    <name type="common">Aspergillus nidulans</name>
    <dbReference type="NCBI Taxonomy" id="227321"/>
    <lineage>
        <taxon>Eukaryota</taxon>
        <taxon>Fungi</taxon>
        <taxon>Dikarya</taxon>
        <taxon>Ascomycota</taxon>
        <taxon>Pezizomycotina</taxon>
        <taxon>Eurotiomycetes</taxon>
        <taxon>Eurotiomycetidae</taxon>
        <taxon>Eurotiales</taxon>
        <taxon>Aspergillaceae</taxon>
        <taxon>Aspergillus</taxon>
        <taxon>Aspergillus subgen. Nidulantes</taxon>
    </lineage>
</organism>
<evidence type="ECO:0000313" key="10">
    <source>
        <dbReference type="EMBL" id="CBF70267.1"/>
    </source>
</evidence>
<feature type="region of interest" description="Disordered" evidence="8">
    <location>
        <begin position="919"/>
        <end position="966"/>
    </location>
</feature>
<protein>
    <submittedName>
        <fullName evidence="10">Eukaryotic translation initiation factor subunit eIF-4F, putative (AFU_orthologue AFUA_2G09490)</fullName>
    </submittedName>
</protein>
<dbReference type="InterPro" id="IPR016024">
    <property type="entry name" value="ARM-type_fold"/>
</dbReference>
<dbReference type="Pfam" id="PF12152">
    <property type="entry name" value="eIF_4G1"/>
    <property type="match status" value="1"/>
</dbReference>
<dbReference type="InterPro" id="IPR003890">
    <property type="entry name" value="MIF4G-like_typ-3"/>
</dbReference>
<feature type="compositionally biased region" description="Low complexity" evidence="8">
    <location>
        <begin position="554"/>
        <end position="571"/>
    </location>
</feature>
<evidence type="ECO:0000256" key="8">
    <source>
        <dbReference type="SAM" id="MobiDB-lite"/>
    </source>
</evidence>
<evidence type="ECO:0000313" key="11">
    <source>
        <dbReference type="Proteomes" id="UP000000560"/>
    </source>
</evidence>
<dbReference type="STRING" id="227321.C8V2U2"/>
<comment type="similarity">
    <text evidence="2">Belongs to the eukaryotic initiation factor 4G family.</text>
</comment>
<dbReference type="FunFam" id="1.25.40.180:FF:000020">
    <property type="entry name" value="Eukaryotic translation initiation factor subunit"/>
    <property type="match status" value="1"/>
</dbReference>
<dbReference type="SUPFAM" id="SSF101489">
    <property type="entry name" value="Eukaryotic initiation factor 4f subunit eIF4g, eIF4e-binding domain"/>
    <property type="match status" value="1"/>
</dbReference>
<feature type="compositionally biased region" description="Polar residues" evidence="8">
    <location>
        <begin position="995"/>
        <end position="1006"/>
    </location>
</feature>
<feature type="compositionally biased region" description="Polar residues" evidence="8">
    <location>
        <begin position="478"/>
        <end position="488"/>
    </location>
</feature>
<feature type="region of interest" description="Disordered" evidence="8">
    <location>
        <begin position="1341"/>
        <end position="1518"/>
    </location>
</feature>
<dbReference type="InterPro" id="IPR036211">
    <property type="entry name" value="eIF4G_eIF4E-bd_sf"/>
</dbReference>
<dbReference type="KEGG" id="ani:ANIA_06060"/>
<feature type="compositionally biased region" description="Polar residues" evidence="8">
    <location>
        <begin position="1410"/>
        <end position="1428"/>
    </location>
</feature>
<evidence type="ECO:0000256" key="4">
    <source>
        <dbReference type="ARBA" id="ARBA00022540"/>
    </source>
</evidence>
<dbReference type="Gene3D" id="1.25.40.180">
    <property type="match status" value="1"/>
</dbReference>
<dbReference type="eggNOG" id="KOG0401">
    <property type="taxonomic scope" value="Eukaryota"/>
</dbReference>
<feature type="compositionally biased region" description="Polar residues" evidence="8">
    <location>
        <begin position="1465"/>
        <end position="1499"/>
    </location>
</feature>
<dbReference type="InterPro" id="IPR022745">
    <property type="entry name" value="eIF4G1_eIF4E-bd"/>
</dbReference>
<reference evidence="11" key="1">
    <citation type="journal article" date="2005" name="Nature">
        <title>Sequencing of Aspergillus nidulans and comparative analysis with A. fumigatus and A. oryzae.</title>
        <authorList>
            <person name="Galagan J.E."/>
            <person name="Calvo S.E."/>
            <person name="Cuomo C."/>
            <person name="Ma L.J."/>
            <person name="Wortman J.R."/>
            <person name="Batzoglou S."/>
            <person name="Lee S.I."/>
            <person name="Basturkmen M."/>
            <person name="Spevak C.C."/>
            <person name="Clutterbuck J."/>
            <person name="Kapitonov V."/>
            <person name="Jurka J."/>
            <person name="Scazzocchio C."/>
            <person name="Farman M."/>
            <person name="Butler J."/>
            <person name="Purcell S."/>
            <person name="Harris S."/>
            <person name="Braus G.H."/>
            <person name="Draht O."/>
            <person name="Busch S."/>
            <person name="D'Enfert C."/>
            <person name="Bouchier C."/>
            <person name="Goldman G.H."/>
            <person name="Bell-Pedersen D."/>
            <person name="Griffiths-Jones S."/>
            <person name="Doonan J.H."/>
            <person name="Yu J."/>
            <person name="Vienken K."/>
            <person name="Pain A."/>
            <person name="Freitag M."/>
            <person name="Selker E.U."/>
            <person name="Archer D.B."/>
            <person name="Penalva M.A."/>
            <person name="Oakley B.R."/>
            <person name="Momany M."/>
            <person name="Tanaka T."/>
            <person name="Kumagai T."/>
            <person name="Asai K."/>
            <person name="Machida M."/>
            <person name="Nierman W.C."/>
            <person name="Denning D.W."/>
            <person name="Caddick M."/>
            <person name="Hynes M."/>
            <person name="Paoletti M."/>
            <person name="Fischer R."/>
            <person name="Miller B."/>
            <person name="Dyer P."/>
            <person name="Sachs M.S."/>
            <person name="Osmani S.A."/>
            <person name="Birren B.W."/>
        </authorList>
    </citation>
    <scope>NUCLEOTIDE SEQUENCE [LARGE SCALE GENOMIC DNA]</scope>
    <source>
        <strain evidence="11">FGSC A4 / ATCC 38163 / CBS 112.46 / NRRL 194 / M139</strain>
    </source>
</reference>
<evidence type="ECO:0000256" key="6">
    <source>
        <dbReference type="ARBA" id="ARBA00022884"/>
    </source>
</evidence>
<keyword evidence="3" id="KW-0963">Cytoplasm</keyword>
<keyword evidence="6" id="KW-0694">RNA-binding</keyword>
<dbReference type="EMBL" id="BN001301">
    <property type="protein sequence ID" value="CBF70267.1"/>
    <property type="molecule type" value="Genomic_DNA"/>
</dbReference>
<dbReference type="HOGENOM" id="CLU_003998_0_0_1"/>
<dbReference type="GO" id="GO:0003729">
    <property type="term" value="F:mRNA binding"/>
    <property type="evidence" value="ECO:0000318"/>
    <property type="project" value="GO_Central"/>
</dbReference>
<accession>C8V2U2</accession>
<dbReference type="GO" id="GO:0016281">
    <property type="term" value="C:eukaryotic translation initiation factor 4F complex"/>
    <property type="evidence" value="ECO:0000318"/>
    <property type="project" value="GO_Central"/>
</dbReference>
<feature type="region of interest" description="Disordered" evidence="8">
    <location>
        <begin position="1"/>
        <end position="325"/>
    </location>
</feature>
<dbReference type="FunFam" id="1.20.970.30:FF:000001">
    <property type="entry name" value="Eukaryotic translation initiation factor subunit eIF-4F, putative"/>
    <property type="match status" value="1"/>
</dbReference>
<gene>
    <name evidence="10" type="ORF">ANIA_06060</name>
</gene>
<feature type="compositionally biased region" description="Low complexity" evidence="8">
    <location>
        <begin position="8"/>
        <end position="28"/>
    </location>
</feature>
<feature type="compositionally biased region" description="Polar residues" evidence="8">
    <location>
        <begin position="922"/>
        <end position="939"/>
    </location>
</feature>
<feature type="region of interest" description="Disordered" evidence="8">
    <location>
        <begin position="734"/>
        <end position="851"/>
    </location>
</feature>
<evidence type="ECO:0000256" key="3">
    <source>
        <dbReference type="ARBA" id="ARBA00022490"/>
    </source>
</evidence>
<dbReference type="OrthoDB" id="514777at2759"/>
<feature type="compositionally biased region" description="Polar residues" evidence="8">
    <location>
        <begin position="29"/>
        <end position="49"/>
    </location>
</feature>
<feature type="compositionally biased region" description="Low complexity" evidence="8">
    <location>
        <begin position="823"/>
        <end position="834"/>
    </location>
</feature>
<dbReference type="PANTHER" id="PTHR23253:SF9">
    <property type="entry name" value="EUKARYOTIC TRANSLATION INITIATION FACTOR 4 GAMMA 2"/>
    <property type="match status" value="1"/>
</dbReference>
<feature type="compositionally biased region" description="Basic and acidic residues" evidence="8">
    <location>
        <begin position="1021"/>
        <end position="1035"/>
    </location>
</feature>
<evidence type="ECO:0000259" key="9">
    <source>
        <dbReference type="SMART" id="SM00543"/>
    </source>
</evidence>
<dbReference type="RefSeq" id="XP_050467017.1">
    <property type="nucleotide sequence ID" value="XM_050612087.1"/>
</dbReference>
<feature type="compositionally biased region" description="Gly residues" evidence="8">
    <location>
        <begin position="246"/>
        <end position="261"/>
    </location>
</feature>
<sequence>MSSIPQKSGQPQGQSTAAQAASHSSTPSLSGKTSPQAPVPAPTSTSTAVPRSYANATKKSATDSTAAAPVTVGGSSQHGKSTSTSVSGKPMQQPSNPTIVNGAPASGVPQGDHSKKPSVTITADYNPSTRAQTGRPNSLQFGFANTQSSPNMGNPAALANQPQSGLGVTPPMNPRATSPQTSPSPIPQPASSGGRPPPSSYQAQVNFGSFGNAGDNAQAPLAAGPQSTHLRRESSQSTHSDMSNHMGGGPGRGGFYHQGGRGRGHSQSSHQGPVAFSPTPGFRQPSQPRGGHNMGPQFHSNQGRPMPGFPSPQASRSPALANAHPVTPQMSQVPMTHAQMPTQPYGAYPQHMGPQPVRPPHPYSQKPPRRGLYNKRKQGPRGFNSRHSNLPHPQVHHSFPPPTLASPNLAPESGQFEHYLTLMKHNQGYPYADPNYGYYPNYQYMAPPSPQPGPRMPYNQSPYMQNQYPVPQAVPQATGLSRTPSQVSDRPGSSLGQNAPSAVPSTPGHTHTPSRSSNTSAGGKAPAFVIPQPARKAITIRDPDSGNVKTFEKTPASPARATPSPVKAATPTPTPPPRTGSSTDHTRSTSVSAKTAAEKKQELKDAVLQKMAQDQEAEARRKAEEEEAAKRKKEEEEEEAAKKKQDEEEARQKKEEQEKAAKKQAADEEAARKGVEDLSIKEKKDDAPTEETAKPSEPAPAPADDDEIDYDAIEREMAELEAKEAAAEAAYYARKQAEKEEKERKEREEREAYEANMKQAEREAEALEEAKQKKREAGEEASNKDLFASLKKGGFSATEISTPADSGTVTPSSDTSMPPPAKPASAAGKPKPAALKLETNKPVEPAQPTAGMKALNSARFVDDLSKISYPESIASPNPALNANAPADRKFHYNKEFLLQFQSVFKEKPSVDWDVRVRETVGDNDSSRPQSARTPASRNPSRGGPTSDFQMGAFGAPSRLPPGTTSEMRFALSNSRPASIGSAFSFPRMGMGSGVTPLSRSNSSQPMSPRAGSGRSNTRTGSKREKQQAKKEEDMAKSMPLTAGKEVPGLQVSATGWKPRSIGQAAAASGPTPGGHLPPDVVQRKVKAALNKMTPENFPRISSQILEIVSQSKDESDGRTLRQVIQLTFEKATDEAHWASIYAKFCKTMLESMSMDIKDENIKDKNGNVVAGGSLFRKYLLNRCQEEFERGWKVNLPPKPEGVTEEAAMMSDEYYAAAAAKRRGLGLVKFIGELFKLGMLTERIMHMCIKKLVDYEGTPDEAEVESLTSLLRTIGAALDSPDNEQNRKFMDAYFQRINLMVQTPNLPSRLKFMLMDIIDLRNARWVSKDADKGPKTIQQIREEAARAQQEAEMERQRQQASRGGGGRAAMGRGDARSYSSGYGQVPPPDYASSKVGSDDLRRLRTTRNTNQPMSFGPSSMLGSRSNSGRKNLGPGGNLVRGSDDSGASSRTGTPPAGKKEDKEAASSINAFSALAQLQDQDNMATSPPSNPTSPMLTKSQPAVERRPSATPSKDGEEAS</sequence>
<dbReference type="GeneID" id="2871026"/>
<evidence type="ECO:0000256" key="1">
    <source>
        <dbReference type="ARBA" id="ARBA00004496"/>
    </source>
</evidence>
<keyword evidence="5" id="KW-0597">Phosphoprotein</keyword>
<dbReference type="OMA" id="PRGGPNM"/>
<keyword evidence="7" id="KW-0648">Protein biosynthesis</keyword>